<dbReference type="InterPro" id="IPR050291">
    <property type="entry name" value="CDF_Transporter"/>
</dbReference>
<keyword evidence="9 12" id="KW-0472">Membrane</keyword>
<protein>
    <recommendedName>
        <fullName evidence="13">Cation efflux protein transmembrane domain-containing protein</fullName>
    </recommendedName>
</protein>
<dbReference type="Pfam" id="PF01545">
    <property type="entry name" value="Cation_efflux"/>
    <property type="match status" value="1"/>
</dbReference>
<dbReference type="NCBIfam" id="TIGR01297">
    <property type="entry name" value="CDF"/>
    <property type="match status" value="1"/>
</dbReference>
<evidence type="ECO:0000256" key="7">
    <source>
        <dbReference type="ARBA" id="ARBA00022989"/>
    </source>
</evidence>
<dbReference type="GO" id="GO:0005739">
    <property type="term" value="C:mitochondrion"/>
    <property type="evidence" value="ECO:0007669"/>
    <property type="project" value="EnsemblFungi"/>
</dbReference>
<keyword evidence="4" id="KW-0813">Transport</keyword>
<dbReference type="RefSeq" id="XP_022464091.1">
    <property type="nucleotide sequence ID" value="XM_022607502.1"/>
</dbReference>
<evidence type="ECO:0000256" key="6">
    <source>
        <dbReference type="ARBA" id="ARBA00022692"/>
    </source>
</evidence>
<dbReference type="STRING" id="1071383.J7R4S5"/>
<dbReference type="AlphaFoldDB" id="J7R4S5"/>
<keyword evidence="7 12" id="KW-1133">Transmembrane helix</keyword>
<organism evidence="14 15">
    <name type="scientific">Huiozyma naganishii (strain ATCC MYA-139 / BCRC 22969 / CBS 8797 / KCTC 17520 / NBRC 10181 / NCYC 3082 / Yp74L-3)</name>
    <name type="common">Yeast</name>
    <name type="synonym">Kazachstania naganishii</name>
    <dbReference type="NCBI Taxonomy" id="1071383"/>
    <lineage>
        <taxon>Eukaryota</taxon>
        <taxon>Fungi</taxon>
        <taxon>Dikarya</taxon>
        <taxon>Ascomycota</taxon>
        <taxon>Saccharomycotina</taxon>
        <taxon>Saccharomycetes</taxon>
        <taxon>Saccharomycetales</taxon>
        <taxon>Saccharomycetaceae</taxon>
        <taxon>Huiozyma</taxon>
    </lineage>
</organism>
<evidence type="ECO:0000259" key="13">
    <source>
        <dbReference type="Pfam" id="PF01545"/>
    </source>
</evidence>
<evidence type="ECO:0000256" key="1">
    <source>
        <dbReference type="ARBA" id="ARBA00004141"/>
    </source>
</evidence>
<dbReference type="KEGG" id="kng:KNAG_0D00930"/>
<dbReference type="OrthoDB" id="435980at2759"/>
<evidence type="ECO:0000256" key="12">
    <source>
        <dbReference type="SAM" id="Phobius"/>
    </source>
</evidence>
<dbReference type="SUPFAM" id="SSF161111">
    <property type="entry name" value="Cation efflux protein transmembrane domain-like"/>
    <property type="match status" value="1"/>
</dbReference>
<keyword evidence="5" id="KW-0410">Iron transport</keyword>
<dbReference type="GO" id="GO:0016020">
    <property type="term" value="C:membrane"/>
    <property type="evidence" value="ECO:0007669"/>
    <property type="project" value="UniProtKB-SubCell"/>
</dbReference>
<keyword evidence="3" id="KW-0409">Iron storage</keyword>
<reference evidence="15" key="2">
    <citation type="submission" date="2012-08" db="EMBL/GenBank/DDBJ databases">
        <title>Genome sequence of Kazachstania naganishii.</title>
        <authorList>
            <person name="Gordon J.L."/>
            <person name="Armisen D."/>
            <person name="Proux-Wera E."/>
            <person name="OhEigeartaigh S.S."/>
            <person name="Byrne K.P."/>
            <person name="Wolfe K.H."/>
        </authorList>
    </citation>
    <scope>NUCLEOTIDE SEQUENCE [LARGE SCALE GENOMIC DNA]</scope>
    <source>
        <strain evidence="15">ATCC MYA-139 / BCRC 22969 / CBS 8797 / CCRC 22969 / KCTC 17520 / NBRC 10181 / NCYC 3082</strain>
    </source>
</reference>
<dbReference type="PANTHER" id="PTHR43840">
    <property type="entry name" value="MITOCHONDRIAL METAL TRANSPORTER 1-RELATED"/>
    <property type="match status" value="1"/>
</dbReference>
<dbReference type="PANTHER" id="PTHR43840:SF15">
    <property type="entry name" value="MITOCHONDRIAL METAL TRANSPORTER 1-RELATED"/>
    <property type="match status" value="1"/>
</dbReference>
<keyword evidence="3" id="KW-0408">Iron</keyword>
<dbReference type="Gene3D" id="1.20.1510.10">
    <property type="entry name" value="Cation efflux protein transmembrane domain"/>
    <property type="match status" value="1"/>
</dbReference>
<keyword evidence="8" id="KW-0406">Ion transport</keyword>
<evidence type="ECO:0000256" key="4">
    <source>
        <dbReference type="ARBA" id="ARBA00022448"/>
    </source>
</evidence>
<feature type="compositionally biased region" description="Basic and acidic residues" evidence="11">
    <location>
        <begin position="482"/>
        <end position="507"/>
    </location>
</feature>
<dbReference type="EMBL" id="HE978317">
    <property type="protein sequence ID" value="CCK69845.1"/>
    <property type="molecule type" value="Genomic_DNA"/>
</dbReference>
<reference evidence="14 15" key="1">
    <citation type="journal article" date="2011" name="Proc. Natl. Acad. Sci. U.S.A.">
        <title>Evolutionary erosion of yeast sex chromosomes by mating-type switching accidents.</title>
        <authorList>
            <person name="Gordon J.L."/>
            <person name="Armisen D."/>
            <person name="Proux-Wera E."/>
            <person name="Oheigeartaigh S.S."/>
            <person name="Byrne K.P."/>
            <person name="Wolfe K.H."/>
        </authorList>
    </citation>
    <scope>NUCLEOTIDE SEQUENCE [LARGE SCALE GENOMIC DNA]</scope>
    <source>
        <strain evidence="15">ATCC MYA-139 / BCRC 22969 / CBS 8797 / CCRC 22969 / KCTC 17520 / NBRC 10181 / NCYC 3082</strain>
    </source>
</reference>
<dbReference type="InterPro" id="IPR027469">
    <property type="entry name" value="Cation_efflux_TMD_sf"/>
</dbReference>
<evidence type="ECO:0000256" key="5">
    <source>
        <dbReference type="ARBA" id="ARBA00022496"/>
    </source>
</evidence>
<dbReference type="OMA" id="GVYFHSQ"/>
<evidence type="ECO:0000256" key="9">
    <source>
        <dbReference type="ARBA" id="ARBA00023136"/>
    </source>
</evidence>
<evidence type="ECO:0000256" key="8">
    <source>
        <dbReference type="ARBA" id="ARBA00023065"/>
    </source>
</evidence>
<evidence type="ECO:0000256" key="3">
    <source>
        <dbReference type="ARBA" id="ARBA00022434"/>
    </source>
</evidence>
<accession>J7R4S5</accession>
<dbReference type="HOGENOM" id="CLU_013430_12_2_1"/>
<dbReference type="GeneID" id="34525534"/>
<comment type="similarity">
    <text evidence="2">Belongs to the cation diffusion facilitator (CDF) transporter (TC 2.A.4) family. SLC30A subfamily.</text>
</comment>
<dbReference type="FunFam" id="1.20.1510.10:FF:000013">
    <property type="entry name" value="Cation efflux family protein"/>
    <property type="match status" value="1"/>
</dbReference>
<dbReference type="GO" id="GO:0006879">
    <property type="term" value="P:intracellular iron ion homeostasis"/>
    <property type="evidence" value="ECO:0007669"/>
    <property type="project" value="UniProtKB-KW"/>
</dbReference>
<sequence length="507" mass="55493">MLKVKHRISSYPNVAKSVGFTVIKSNSKICGLRIKVSTVKIRPFSAVYYNKQGNKSQLDFSTSGSMTDKDVHRKPLTTDFSSHEHIHLQQSESEQNDSFTLDGEHHAKTFSKPAHPTLSHSHSHSHSHSYGEVNPLLVLSSKEIKKNPGVRITWIGLAINVGIALGKFVGGIVFHSQALLADSVHAASDLVSDVLTLVSVRWATSKPTKEYPYGHGKIETVGSLAVSTILAMAGVSIGWSSLCAVVGPIIPHTILETLSAYIGSHSHSHSHGVTEGVTNINAAWIAGGSIVLKEWIFQATKKIAIQSNSNVLLANAWHHRVDSLTSLVALVAITSSHFFNVQSLDAIGGLLVSGLVIKAGGEGMIESMKELIDQSLPHTNEQYLKIDTVLKDSLAKLVSNNNSNKPYKIKELVVLQSGRNYRISVVLEAPKQKWDNVLGIDEMTNVTKYVRNMLKREVNNIGKLEVEFVQEGSTVDNGDTFQDNRNDKNHAHTHTENSADQHNHHSH</sequence>
<dbReference type="Proteomes" id="UP000006310">
    <property type="component" value="Chromosome 4"/>
</dbReference>
<name>J7R4S5_HUIN7</name>
<dbReference type="eggNOG" id="KOG1485">
    <property type="taxonomic scope" value="Eukaryota"/>
</dbReference>
<keyword evidence="6 12" id="KW-0812">Transmembrane</keyword>
<evidence type="ECO:0000313" key="14">
    <source>
        <dbReference type="EMBL" id="CCK69845.1"/>
    </source>
</evidence>
<evidence type="ECO:0000256" key="2">
    <source>
        <dbReference type="ARBA" id="ARBA00008873"/>
    </source>
</evidence>
<comment type="function">
    <text evidence="10">Mitochondrial metal transporter involved in mitochondrial iron accumulation.</text>
</comment>
<proteinExistence type="inferred from homology"/>
<feature type="transmembrane region" description="Helical" evidence="12">
    <location>
        <begin position="152"/>
        <end position="174"/>
    </location>
</feature>
<evidence type="ECO:0000313" key="15">
    <source>
        <dbReference type="Proteomes" id="UP000006310"/>
    </source>
</evidence>
<keyword evidence="15" id="KW-1185">Reference proteome</keyword>
<dbReference type="GO" id="GO:0008324">
    <property type="term" value="F:monoatomic cation transmembrane transporter activity"/>
    <property type="evidence" value="ECO:0007669"/>
    <property type="project" value="InterPro"/>
</dbReference>
<comment type="subcellular location">
    <subcellularLocation>
        <location evidence="1">Membrane</location>
        <topology evidence="1">Multi-pass membrane protein</topology>
    </subcellularLocation>
</comment>
<feature type="region of interest" description="Disordered" evidence="11">
    <location>
        <begin position="474"/>
        <end position="507"/>
    </location>
</feature>
<dbReference type="InterPro" id="IPR002524">
    <property type="entry name" value="Cation_efflux"/>
</dbReference>
<feature type="domain" description="Cation efflux protein transmembrane" evidence="13">
    <location>
        <begin position="154"/>
        <end position="372"/>
    </location>
</feature>
<dbReference type="InterPro" id="IPR058533">
    <property type="entry name" value="Cation_efflux_TM"/>
</dbReference>
<evidence type="ECO:0000256" key="10">
    <source>
        <dbReference type="ARBA" id="ARBA00055037"/>
    </source>
</evidence>
<dbReference type="GO" id="GO:0006826">
    <property type="term" value="P:iron ion transport"/>
    <property type="evidence" value="ECO:0007669"/>
    <property type="project" value="UniProtKB-KW"/>
</dbReference>
<evidence type="ECO:0000256" key="11">
    <source>
        <dbReference type="SAM" id="MobiDB-lite"/>
    </source>
</evidence>
<gene>
    <name evidence="14" type="primary">KNAG0D00930</name>
    <name evidence="14" type="ordered locus">KNAG_0D00930</name>
</gene>